<keyword evidence="9" id="KW-0807">Transducer</keyword>
<keyword evidence="13" id="KW-1185">Reference proteome</keyword>
<keyword evidence="7" id="KW-0675">Receptor</keyword>
<keyword evidence="6 10" id="KW-0472">Membrane</keyword>
<feature type="domain" description="G-protein coupled receptors family 1 profile" evidence="11">
    <location>
        <begin position="482"/>
        <end position="681"/>
    </location>
</feature>
<dbReference type="SUPFAM" id="SSF81321">
    <property type="entry name" value="Family A G protein-coupled receptor-like"/>
    <property type="match status" value="4"/>
</dbReference>
<comment type="caution">
    <text evidence="12">The sequence shown here is derived from an EMBL/GenBank/DDBJ whole genome shotgun (WGS) entry which is preliminary data.</text>
</comment>
<feature type="transmembrane region" description="Helical" evidence="10">
    <location>
        <begin position="128"/>
        <end position="148"/>
    </location>
</feature>
<evidence type="ECO:0000256" key="7">
    <source>
        <dbReference type="ARBA" id="ARBA00023170"/>
    </source>
</evidence>
<feature type="transmembrane region" description="Helical" evidence="10">
    <location>
        <begin position="503"/>
        <end position="527"/>
    </location>
</feature>
<proteinExistence type="predicted"/>
<feature type="domain" description="G-protein coupled receptors family 1 profile" evidence="11">
    <location>
        <begin position="23"/>
        <end position="166"/>
    </location>
</feature>
<feature type="transmembrane region" description="Helical" evidence="10">
    <location>
        <begin position="86"/>
        <end position="108"/>
    </location>
</feature>
<keyword evidence="8" id="KW-0325">Glycoprotein</keyword>
<feature type="transmembrane region" description="Helical" evidence="10">
    <location>
        <begin position="291"/>
        <end position="311"/>
    </location>
</feature>
<evidence type="ECO:0000256" key="1">
    <source>
        <dbReference type="ARBA" id="ARBA00004651"/>
    </source>
</evidence>
<dbReference type="Proteomes" id="UP001159428">
    <property type="component" value="Unassembled WGS sequence"/>
</dbReference>
<dbReference type="PANTHER" id="PTHR24246:SF27">
    <property type="entry name" value="ADENOSINE RECEPTOR, ISOFORM A"/>
    <property type="match status" value="1"/>
</dbReference>
<dbReference type="AlphaFoldDB" id="A0AAU9WTD0"/>
<organism evidence="12 13">
    <name type="scientific">Pocillopora meandrina</name>
    <dbReference type="NCBI Taxonomy" id="46732"/>
    <lineage>
        <taxon>Eukaryota</taxon>
        <taxon>Metazoa</taxon>
        <taxon>Cnidaria</taxon>
        <taxon>Anthozoa</taxon>
        <taxon>Hexacorallia</taxon>
        <taxon>Scleractinia</taxon>
        <taxon>Astrocoeniina</taxon>
        <taxon>Pocilloporidae</taxon>
        <taxon>Pocillopora</taxon>
    </lineage>
</organism>
<feature type="transmembrane region" description="Helical" evidence="10">
    <location>
        <begin position="547"/>
        <end position="567"/>
    </location>
</feature>
<feature type="transmembrane region" description="Helical" evidence="10">
    <location>
        <begin position="210"/>
        <end position="237"/>
    </location>
</feature>
<evidence type="ECO:0000313" key="13">
    <source>
        <dbReference type="Proteomes" id="UP001159428"/>
    </source>
</evidence>
<keyword evidence="2" id="KW-1003">Cell membrane</keyword>
<keyword evidence="3 10" id="KW-0812">Transmembrane</keyword>
<dbReference type="PROSITE" id="PS50262">
    <property type="entry name" value="G_PROTEIN_RECEP_F1_2"/>
    <property type="match status" value="3"/>
</dbReference>
<dbReference type="InterPro" id="IPR017452">
    <property type="entry name" value="GPCR_Rhodpsn_7TM"/>
</dbReference>
<evidence type="ECO:0000256" key="3">
    <source>
        <dbReference type="ARBA" id="ARBA00022692"/>
    </source>
</evidence>
<dbReference type="PRINTS" id="PR00237">
    <property type="entry name" value="GPCRRHODOPSN"/>
</dbReference>
<keyword evidence="5" id="KW-0297">G-protein coupled receptor</keyword>
<evidence type="ECO:0000256" key="10">
    <source>
        <dbReference type="SAM" id="Phobius"/>
    </source>
</evidence>
<sequence>MFHTYAIAILCIICVESLLIFICNAFTIFVFWKNRNKLKRTTFLLINLAVADLLVGLIQLISTGAYNTILQIQTNSTRAGIESEEWIWAVPQVLSPYASVFFLALISLERAYALIWPLRHRVASIKGYIYSAIFVWASSIALQTLSLLVMYCKILNFDHLIIALSCISALFLITICACYLTMRAKLSSIGFAAVAGKGNSLEQNKKLSKAVVVIHGIIFIESLVIFLGNTFTVFVFWKNRNKLKRTSFLLINLAVADLLVGLGQMITTGGFYIPHHILTNSTLSNDVLKQWILAVPQLCSPYTSVFFLVLISMERAYALIWPLRHRVASFRGYIYSAIFVWAAAITFGTVTLLAVKSEILDIGHWMVVLSCIAVFSLIVICACYVAVRARLSSNGLVTVANRDNSLEQNRKLSRTLFIVIGASLVYVGCLVNIKKLMISLIIFFIECNPFAEVLNQTFIDKYITVVMIYCIILFESLIIFLGNTFTVFVFWKNRNKLKRTSFLLINLAVTDLFVGLSQMISTGGIYIPGYTQTNSTHGAGVLKQWILAVPSLCSPYASLFFLVFISLERAYALIWPLRHRIATRLSSNARATVANKDNTLMANATFVINCIILFESLLIFSGNSFTIFVFWKNRNKLKRTSFLLINLAVADLLVGLSQMIMTGGFYIQILSKPTLLLLRIL</sequence>
<dbReference type="Pfam" id="PF00001">
    <property type="entry name" value="7tm_1"/>
    <property type="match status" value="3"/>
</dbReference>
<dbReference type="EMBL" id="CALNXJ010000020">
    <property type="protein sequence ID" value="CAH3124759.1"/>
    <property type="molecule type" value="Genomic_DNA"/>
</dbReference>
<name>A0AAU9WTD0_9CNID</name>
<feature type="transmembrane region" description="Helical" evidence="10">
    <location>
        <begin position="160"/>
        <end position="182"/>
    </location>
</feature>
<comment type="subcellular location">
    <subcellularLocation>
        <location evidence="1">Cell membrane</location>
        <topology evidence="1">Multi-pass membrane protein</topology>
    </subcellularLocation>
</comment>
<feature type="transmembrane region" description="Helical" evidence="10">
    <location>
        <begin position="643"/>
        <end position="667"/>
    </location>
</feature>
<evidence type="ECO:0000256" key="4">
    <source>
        <dbReference type="ARBA" id="ARBA00022989"/>
    </source>
</evidence>
<evidence type="ECO:0000256" key="5">
    <source>
        <dbReference type="ARBA" id="ARBA00023040"/>
    </source>
</evidence>
<dbReference type="CDD" id="cd00637">
    <property type="entry name" value="7tm_classA_rhodopsin-like"/>
    <property type="match status" value="2"/>
</dbReference>
<reference evidence="12 13" key="1">
    <citation type="submission" date="2022-05" db="EMBL/GenBank/DDBJ databases">
        <authorList>
            <consortium name="Genoscope - CEA"/>
            <person name="William W."/>
        </authorList>
    </citation>
    <scope>NUCLEOTIDE SEQUENCE [LARGE SCALE GENOMIC DNA]</scope>
</reference>
<dbReference type="GO" id="GO:0005886">
    <property type="term" value="C:plasma membrane"/>
    <property type="evidence" value="ECO:0007669"/>
    <property type="project" value="UniProtKB-SubCell"/>
</dbReference>
<protein>
    <recommendedName>
        <fullName evidence="11">G-protein coupled receptors family 1 profile domain-containing protein</fullName>
    </recommendedName>
</protein>
<keyword evidence="4 10" id="KW-1133">Transmembrane helix</keyword>
<evidence type="ECO:0000256" key="8">
    <source>
        <dbReference type="ARBA" id="ARBA00023180"/>
    </source>
</evidence>
<evidence type="ECO:0000256" key="2">
    <source>
        <dbReference type="ARBA" id="ARBA00022475"/>
    </source>
</evidence>
<dbReference type="Gene3D" id="1.20.1070.10">
    <property type="entry name" value="Rhodopsin 7-helix transmembrane proteins"/>
    <property type="match status" value="4"/>
</dbReference>
<dbReference type="GO" id="GO:0004930">
    <property type="term" value="F:G protein-coupled receptor activity"/>
    <property type="evidence" value="ECO:0007669"/>
    <property type="project" value="UniProtKB-KW"/>
</dbReference>
<evidence type="ECO:0000313" key="12">
    <source>
        <dbReference type="EMBL" id="CAH3124759.1"/>
    </source>
</evidence>
<feature type="transmembrane region" description="Helical" evidence="10">
    <location>
        <begin position="44"/>
        <end position="66"/>
    </location>
</feature>
<feature type="transmembrane region" description="Helical" evidence="10">
    <location>
        <begin position="367"/>
        <end position="387"/>
    </location>
</feature>
<feature type="transmembrane region" description="Helical" evidence="10">
    <location>
        <begin position="606"/>
        <end position="631"/>
    </location>
</feature>
<evidence type="ECO:0000256" key="6">
    <source>
        <dbReference type="ARBA" id="ARBA00023136"/>
    </source>
</evidence>
<feature type="domain" description="G-protein coupled receptors family 1 profile" evidence="11">
    <location>
        <begin position="228"/>
        <end position="425"/>
    </location>
</feature>
<evidence type="ECO:0000259" key="11">
    <source>
        <dbReference type="PROSITE" id="PS50262"/>
    </source>
</evidence>
<gene>
    <name evidence="12" type="ORF">PMEA_00011464</name>
</gene>
<feature type="transmembrane region" description="Helical" evidence="10">
    <location>
        <begin position="332"/>
        <end position="355"/>
    </location>
</feature>
<feature type="transmembrane region" description="Helical" evidence="10">
    <location>
        <begin position="465"/>
        <end position="491"/>
    </location>
</feature>
<feature type="transmembrane region" description="Helical" evidence="10">
    <location>
        <begin position="249"/>
        <end position="271"/>
    </location>
</feature>
<feature type="transmembrane region" description="Helical" evidence="10">
    <location>
        <begin position="416"/>
        <end position="445"/>
    </location>
</feature>
<feature type="transmembrane region" description="Helical" evidence="10">
    <location>
        <begin position="7"/>
        <end position="32"/>
    </location>
</feature>
<evidence type="ECO:0000256" key="9">
    <source>
        <dbReference type="ARBA" id="ARBA00023224"/>
    </source>
</evidence>
<dbReference type="PANTHER" id="PTHR24246">
    <property type="entry name" value="OLFACTORY RECEPTOR AND ADENOSINE RECEPTOR"/>
    <property type="match status" value="1"/>
</dbReference>
<accession>A0AAU9WTD0</accession>
<dbReference type="InterPro" id="IPR000276">
    <property type="entry name" value="GPCR_Rhodpsn"/>
</dbReference>